<keyword evidence="5" id="KW-0539">Nucleus</keyword>
<dbReference type="SMART" id="SM00338">
    <property type="entry name" value="BRLZ"/>
    <property type="match status" value="1"/>
</dbReference>
<gene>
    <name evidence="8" type="ORF">WN944_011234</name>
</gene>
<evidence type="ECO:0000256" key="4">
    <source>
        <dbReference type="ARBA" id="ARBA00023163"/>
    </source>
</evidence>
<keyword evidence="3" id="KW-0238">DNA-binding</keyword>
<evidence type="ECO:0000256" key="6">
    <source>
        <dbReference type="SAM" id="MobiDB-lite"/>
    </source>
</evidence>
<evidence type="ECO:0000256" key="1">
    <source>
        <dbReference type="ARBA" id="ARBA00004123"/>
    </source>
</evidence>
<comment type="subcellular location">
    <subcellularLocation>
        <location evidence="1">Nucleus</location>
    </subcellularLocation>
</comment>
<feature type="region of interest" description="Disordered" evidence="6">
    <location>
        <begin position="334"/>
        <end position="363"/>
    </location>
</feature>
<name>A0AAP0MT12_9ROSI</name>
<dbReference type="GO" id="GO:0003700">
    <property type="term" value="F:DNA-binding transcription factor activity"/>
    <property type="evidence" value="ECO:0007669"/>
    <property type="project" value="InterPro"/>
</dbReference>
<keyword evidence="9" id="KW-1185">Reference proteome</keyword>
<dbReference type="InterPro" id="IPR004827">
    <property type="entry name" value="bZIP"/>
</dbReference>
<evidence type="ECO:0000313" key="8">
    <source>
        <dbReference type="EMBL" id="KAK9222795.1"/>
    </source>
</evidence>
<dbReference type="GO" id="GO:0003677">
    <property type="term" value="F:DNA binding"/>
    <property type="evidence" value="ECO:0007669"/>
    <property type="project" value="UniProtKB-KW"/>
</dbReference>
<reference evidence="8 9" key="1">
    <citation type="submission" date="2024-05" db="EMBL/GenBank/DDBJ databases">
        <title>Haplotype-resolved chromosome-level genome assembly of Huyou (Citrus changshanensis).</title>
        <authorList>
            <person name="Miao C."/>
            <person name="Chen W."/>
            <person name="Wu Y."/>
            <person name="Wang L."/>
            <person name="Zhao S."/>
            <person name="Grierson D."/>
            <person name="Xu C."/>
            <person name="Chen K."/>
        </authorList>
    </citation>
    <scope>NUCLEOTIDE SEQUENCE [LARGE SCALE GENOMIC DNA]</scope>
    <source>
        <strain evidence="8">01-14</strain>
        <tissue evidence="8">Leaf</tissue>
    </source>
</reference>
<dbReference type="Gene3D" id="1.20.5.170">
    <property type="match status" value="1"/>
</dbReference>
<evidence type="ECO:0000256" key="3">
    <source>
        <dbReference type="ARBA" id="ARBA00023125"/>
    </source>
</evidence>
<comment type="caution">
    <text evidence="8">The sequence shown here is derived from an EMBL/GenBank/DDBJ whole genome shotgun (WGS) entry which is preliminary data.</text>
</comment>
<evidence type="ECO:0000313" key="9">
    <source>
        <dbReference type="Proteomes" id="UP001428341"/>
    </source>
</evidence>
<dbReference type="Pfam" id="PF07716">
    <property type="entry name" value="bZIP_2"/>
    <property type="match status" value="1"/>
</dbReference>
<dbReference type="AlphaFoldDB" id="A0AAP0MT12"/>
<dbReference type="EMBL" id="JBCGBO010000002">
    <property type="protein sequence ID" value="KAK9222795.1"/>
    <property type="molecule type" value="Genomic_DNA"/>
</dbReference>
<dbReference type="InterPro" id="IPR046347">
    <property type="entry name" value="bZIP_sf"/>
</dbReference>
<dbReference type="PANTHER" id="PTHR13690">
    <property type="entry name" value="TRANSCRIPTION FACTOR POSF21-RELATED"/>
    <property type="match status" value="1"/>
</dbReference>
<dbReference type="CDD" id="cd14703">
    <property type="entry name" value="bZIP_plant_RF2"/>
    <property type="match status" value="1"/>
</dbReference>
<dbReference type="SUPFAM" id="SSF57959">
    <property type="entry name" value="Leucine zipper domain"/>
    <property type="match status" value="1"/>
</dbReference>
<dbReference type="PROSITE" id="PS50217">
    <property type="entry name" value="BZIP"/>
    <property type="match status" value="1"/>
</dbReference>
<keyword evidence="2" id="KW-0805">Transcription regulation</keyword>
<feature type="domain" description="BZIP" evidence="7">
    <location>
        <begin position="157"/>
        <end position="220"/>
    </location>
</feature>
<evidence type="ECO:0000256" key="5">
    <source>
        <dbReference type="ARBA" id="ARBA00023242"/>
    </source>
</evidence>
<proteinExistence type="predicted"/>
<organism evidence="8 9">
    <name type="scientific">Citrus x changshan-huyou</name>
    <dbReference type="NCBI Taxonomy" id="2935761"/>
    <lineage>
        <taxon>Eukaryota</taxon>
        <taxon>Viridiplantae</taxon>
        <taxon>Streptophyta</taxon>
        <taxon>Embryophyta</taxon>
        <taxon>Tracheophyta</taxon>
        <taxon>Spermatophyta</taxon>
        <taxon>Magnoliopsida</taxon>
        <taxon>eudicotyledons</taxon>
        <taxon>Gunneridae</taxon>
        <taxon>Pentapetalae</taxon>
        <taxon>rosids</taxon>
        <taxon>malvids</taxon>
        <taxon>Sapindales</taxon>
        <taxon>Rutaceae</taxon>
        <taxon>Aurantioideae</taxon>
        <taxon>Citrus</taxon>
    </lineage>
</organism>
<sequence>MDKGKRPIQEEENLSSPLDDYHTNNMILPPTPLAPPGFSVLNFEGSGKETTAASAVDDMDQVAKEDFFSKFLSMSVAGAPVPSMEEYSMSSASNTGVLPMAQADDYHDEMADPILPISHKLAGNKQPPATADDDKDKPLVFKKTMPPHELAQLAMFDPKRAKRIVANRMSAIRAKERKKLYIYMLEHTMNNLRSNSTTLTAQLTLLETESNSLDAEKAVLKHRLEITLQKIHLQDSLNDQIRSEIQHMKTVLGEKIPNLGALIGLSRKSCYQDMNAPIGAVAQLLPELQLQNSYLDQQPQYDFQQQPYLGLNNLGFQNEQGECSQLQQQLLYQENPPPHDHYQMQNEQAQAHQLQQQQQLPKF</sequence>
<dbReference type="Proteomes" id="UP001428341">
    <property type="component" value="Unassembled WGS sequence"/>
</dbReference>
<evidence type="ECO:0000259" key="7">
    <source>
        <dbReference type="PROSITE" id="PS50217"/>
    </source>
</evidence>
<keyword evidence="4" id="KW-0804">Transcription</keyword>
<dbReference type="InterPro" id="IPR044759">
    <property type="entry name" value="bZIP_RF2"/>
</dbReference>
<feature type="region of interest" description="Disordered" evidence="6">
    <location>
        <begin position="1"/>
        <end position="30"/>
    </location>
</feature>
<dbReference type="PANTHER" id="PTHR13690:SF80">
    <property type="entry name" value="BZIP TRANSCRIPTION FACTOR FAMILY PROTEIN-RELATED"/>
    <property type="match status" value="1"/>
</dbReference>
<accession>A0AAP0MT12</accession>
<protein>
    <recommendedName>
        <fullName evidence="7">BZIP domain-containing protein</fullName>
    </recommendedName>
</protein>
<feature type="compositionally biased region" description="Low complexity" evidence="6">
    <location>
        <begin position="343"/>
        <end position="363"/>
    </location>
</feature>
<dbReference type="GO" id="GO:0005634">
    <property type="term" value="C:nucleus"/>
    <property type="evidence" value="ECO:0007669"/>
    <property type="project" value="UniProtKB-SubCell"/>
</dbReference>
<evidence type="ECO:0000256" key="2">
    <source>
        <dbReference type="ARBA" id="ARBA00023015"/>
    </source>
</evidence>